<dbReference type="PROSITE" id="PS00061">
    <property type="entry name" value="ADH_SHORT"/>
    <property type="match status" value="1"/>
</dbReference>
<dbReference type="PANTHER" id="PTHR44196">
    <property type="entry name" value="DEHYDROGENASE/REDUCTASE SDR FAMILY MEMBER 7B"/>
    <property type="match status" value="1"/>
</dbReference>
<dbReference type="AlphaFoldDB" id="A0A1P8KAZ2"/>
<dbReference type="InterPro" id="IPR002347">
    <property type="entry name" value="SDR_fam"/>
</dbReference>
<dbReference type="InterPro" id="IPR036291">
    <property type="entry name" value="NAD(P)-bd_dom_sf"/>
</dbReference>
<comment type="similarity">
    <text evidence="1 3">Belongs to the short-chain dehydrogenases/reductases (SDR) family.</text>
</comment>
<dbReference type="STRING" id="1484693.RS694_11985"/>
<accession>A0A1P8KAZ2</accession>
<dbReference type="KEGG" id="rsb:RS694_11985"/>
<evidence type="ECO:0000256" key="1">
    <source>
        <dbReference type="ARBA" id="ARBA00006484"/>
    </source>
</evidence>
<name>A0A1P8KAZ2_9BURK</name>
<dbReference type="InterPro" id="IPR020904">
    <property type="entry name" value="Sc_DH/Rdtase_CS"/>
</dbReference>
<dbReference type="SMART" id="SM00822">
    <property type="entry name" value="PKS_KR"/>
    <property type="match status" value="1"/>
</dbReference>
<dbReference type="GO" id="GO:0016491">
    <property type="term" value="F:oxidoreductase activity"/>
    <property type="evidence" value="ECO:0007669"/>
    <property type="project" value="UniProtKB-KW"/>
</dbReference>
<dbReference type="Gene3D" id="3.40.50.720">
    <property type="entry name" value="NAD(P)-binding Rossmann-like Domain"/>
    <property type="match status" value="1"/>
</dbReference>
<dbReference type="GO" id="GO:0016020">
    <property type="term" value="C:membrane"/>
    <property type="evidence" value="ECO:0007669"/>
    <property type="project" value="TreeGrafter"/>
</dbReference>
<evidence type="ECO:0000256" key="2">
    <source>
        <dbReference type="ARBA" id="ARBA00023002"/>
    </source>
</evidence>
<dbReference type="Pfam" id="PF00106">
    <property type="entry name" value="adh_short"/>
    <property type="match status" value="1"/>
</dbReference>
<dbReference type="Proteomes" id="UP000186110">
    <property type="component" value="Chromosome"/>
</dbReference>
<evidence type="ECO:0000313" key="6">
    <source>
        <dbReference type="Proteomes" id="UP000186110"/>
    </source>
</evidence>
<organism evidence="5 6">
    <name type="scientific">Rhodoferax saidenbachensis</name>
    <dbReference type="NCBI Taxonomy" id="1484693"/>
    <lineage>
        <taxon>Bacteria</taxon>
        <taxon>Pseudomonadati</taxon>
        <taxon>Pseudomonadota</taxon>
        <taxon>Betaproteobacteria</taxon>
        <taxon>Burkholderiales</taxon>
        <taxon>Comamonadaceae</taxon>
        <taxon>Rhodoferax</taxon>
    </lineage>
</organism>
<dbReference type="SUPFAM" id="SSF51735">
    <property type="entry name" value="NAD(P)-binding Rossmann-fold domains"/>
    <property type="match status" value="1"/>
</dbReference>
<proteinExistence type="inferred from homology"/>
<reference evidence="5 6" key="1">
    <citation type="submission" date="2017-01" db="EMBL/GenBank/DDBJ databases">
        <authorList>
            <person name="Mah S.A."/>
            <person name="Swanson W.J."/>
            <person name="Moy G.W."/>
            <person name="Vacquier V.D."/>
        </authorList>
    </citation>
    <scope>NUCLEOTIDE SEQUENCE [LARGE SCALE GENOMIC DNA]</scope>
    <source>
        <strain evidence="5 6">DSM 22694</strain>
    </source>
</reference>
<evidence type="ECO:0000313" key="5">
    <source>
        <dbReference type="EMBL" id="APW43173.1"/>
    </source>
</evidence>
<dbReference type="PRINTS" id="PR00080">
    <property type="entry name" value="SDRFAMILY"/>
</dbReference>
<dbReference type="RefSeq" id="WP_029708914.1">
    <property type="nucleotide sequence ID" value="NZ_CP019239.1"/>
</dbReference>
<dbReference type="CDD" id="cd05233">
    <property type="entry name" value="SDR_c"/>
    <property type="match status" value="1"/>
</dbReference>
<gene>
    <name evidence="5" type="ORF">RS694_11985</name>
</gene>
<feature type="domain" description="Ketoreductase" evidence="4">
    <location>
        <begin position="9"/>
        <end position="181"/>
    </location>
</feature>
<dbReference type="PRINTS" id="PR00081">
    <property type="entry name" value="GDHRDH"/>
</dbReference>
<protein>
    <submittedName>
        <fullName evidence="5">Short-chain dehydrogenase</fullName>
    </submittedName>
</protein>
<dbReference type="PANTHER" id="PTHR44196:SF1">
    <property type="entry name" value="DEHYDROGENASE_REDUCTASE SDR FAMILY MEMBER 7B"/>
    <property type="match status" value="1"/>
</dbReference>
<evidence type="ECO:0000259" key="4">
    <source>
        <dbReference type="SMART" id="SM00822"/>
    </source>
</evidence>
<dbReference type="EMBL" id="CP019239">
    <property type="protein sequence ID" value="APW43173.1"/>
    <property type="molecule type" value="Genomic_DNA"/>
</dbReference>
<keyword evidence="2" id="KW-0560">Oxidoreductase</keyword>
<evidence type="ECO:0000256" key="3">
    <source>
        <dbReference type="RuleBase" id="RU000363"/>
    </source>
</evidence>
<keyword evidence="6" id="KW-1185">Reference proteome</keyword>
<dbReference type="eggNOG" id="COG1028">
    <property type="taxonomic scope" value="Bacteria"/>
</dbReference>
<dbReference type="InterPro" id="IPR057326">
    <property type="entry name" value="KR_dom"/>
</dbReference>
<sequence length="277" mass="30035">MPRYELSGRVVVITGATGALGSALARALRAKGARIALLARDMDKAQALAQELGGAEVALACRADVQSYDELEHAMAAVVSHFGRMDVVLANAGIDHVAPMVHMDAPTFERVIDINLNGVWRTFRSSLQHVQAQQGYLMAICSMAAFVHSPLQAHYTASKAGVSALCNSVRLELRDLNVGVGCVYPTFFPSPLLERMQDDDAGKKLWSGNQRGLWETVSLEDVVAGIVHGIERRRSTVVVPKRNALVMLMPGLFRLLIEPIGFKRAAVKAAIALTRPR</sequence>